<keyword evidence="2" id="KW-1185">Reference proteome</keyword>
<organism evidence="1 2">
    <name type="scientific">Microdochium bolleyi</name>
    <dbReference type="NCBI Taxonomy" id="196109"/>
    <lineage>
        <taxon>Eukaryota</taxon>
        <taxon>Fungi</taxon>
        <taxon>Dikarya</taxon>
        <taxon>Ascomycota</taxon>
        <taxon>Pezizomycotina</taxon>
        <taxon>Sordariomycetes</taxon>
        <taxon>Xylariomycetidae</taxon>
        <taxon>Xylariales</taxon>
        <taxon>Microdochiaceae</taxon>
        <taxon>Microdochium</taxon>
    </lineage>
</organism>
<reference evidence="2" key="1">
    <citation type="submission" date="2016-02" db="EMBL/GenBank/DDBJ databases">
        <title>Draft genome sequence of Microdochium bolleyi, a fungal endophyte of beachgrass.</title>
        <authorList>
            <consortium name="DOE Joint Genome Institute"/>
            <person name="David A.S."/>
            <person name="May G."/>
            <person name="Haridas S."/>
            <person name="Lim J."/>
            <person name="Wang M."/>
            <person name="Labutti K."/>
            <person name="Lipzen A."/>
            <person name="Barry K."/>
            <person name="Grigoriev I.V."/>
        </authorList>
    </citation>
    <scope>NUCLEOTIDE SEQUENCE [LARGE SCALE GENOMIC DNA]</scope>
    <source>
        <strain evidence="2">J235TASD1</strain>
    </source>
</reference>
<evidence type="ECO:0000313" key="2">
    <source>
        <dbReference type="Proteomes" id="UP000070501"/>
    </source>
</evidence>
<dbReference type="AlphaFoldDB" id="A0A136J905"/>
<name>A0A136J905_9PEZI</name>
<dbReference type="EMBL" id="KQ964247">
    <property type="protein sequence ID" value="KXJ93657.1"/>
    <property type="molecule type" value="Genomic_DNA"/>
</dbReference>
<dbReference type="InParanoid" id="A0A136J905"/>
<proteinExistence type="predicted"/>
<sequence length="354" mass="39728">MYHSKAKLGELLIASADRVCHDTRDKVYALLGMVPSDAPYSPVHASPPSINWNYLINGSELECLEASSFPHDDGLWLEVGPVGMVFQTSVIPGTTPDITDELVVIWEEASLAQLSRGPLSWHDRISRDSIHPDYKPVQHSSPLLLQWHASVEVGDKVFLCDTFRESMLFREVPHEELALASGQEQACVQCDLSEGGSSKMEQCQRLFYFIDWARMDGLGTWFNEGKELENEVSGRSFETWLVDRKPRETPAGTGLEYDTYLMLESRQPSNTLVGQGNGDRRLSRHMEGFIFLAMLCDGKQMIRTSQVHLLRRVLRRQQVSPRSDGLGASVDQRFFDPATKDALSRAKAGKLEGV</sequence>
<gene>
    <name evidence="1" type="ORF">Micbo1qcDRAFT_172566</name>
</gene>
<accession>A0A136J905</accession>
<protein>
    <submittedName>
        <fullName evidence="1">Uncharacterized protein</fullName>
    </submittedName>
</protein>
<dbReference type="Proteomes" id="UP000070501">
    <property type="component" value="Unassembled WGS sequence"/>
</dbReference>
<evidence type="ECO:0000313" key="1">
    <source>
        <dbReference type="EMBL" id="KXJ93657.1"/>
    </source>
</evidence>